<organism evidence="2 3">
    <name type="scientific">Parabacteroides goldsteinii DSM 19448 = WAL 12034</name>
    <dbReference type="NCBI Taxonomy" id="927665"/>
    <lineage>
        <taxon>Bacteria</taxon>
        <taxon>Pseudomonadati</taxon>
        <taxon>Bacteroidota</taxon>
        <taxon>Bacteroidia</taxon>
        <taxon>Bacteroidales</taxon>
        <taxon>Tannerellaceae</taxon>
        <taxon>Parabacteroides</taxon>
    </lineage>
</organism>
<sequence length="1015" mass="114438">MKHLLLYAFVACIGIGCSRNMPQAPYTYAVAETPWNESLGNHRAVLAVNAPAEVVKLSFDWRRPDKEVEKRRFLIVEAETGDTIRNIQRLEVNNERCEILFGPVKKKGTYFFYYLPYQVQRERGYYSLGYEPKEEDPDKQWLAVTSSEVSGGQLPEVTVVRVESRTHFDSFYPMEIAASAEEKANYRQANLGRFLVFPEDRSNPVRMKTNVPYKWLQGQERFSFKGVAQPNEYYAFQLGVWAGDQTLKSVTYETTCLKSGNNVIPAEAITCFNINGVNPKGKPFTKQVSVAPDAVQPLWFGVDLKTNQPSGTYKGVVTLKDETGYAVPVEIELEVSGKMLADRGDGEPWRHSRLRWLNSTRGISDKPTEGYSAMSLSDNRVSCLGRTVSLDMQTALPSSINSWGHELLASPIRFVIRTSSGEKNLDGTLELSGESEGKMSGTWKAEDEEIALVCNGTMEFDGWINYVYTVTPKKDLLIEDIRLEIPMKSEAAPYFMGLGLPGQETPTNYSGGWETPGKTEHDYAVSIPTSKSASWLWPFDSFWCGSEKAGIHCELRGASYTGPLLNLYRPAYPVSWYNEGKGGFRINRSGNQTTATVYSGERFLKAGEELVFDLALLITPVKKANSHSQFTDRYYHSAEYPIPGEENLKSGVKIINVHHANYLNPFINYPFITADKIKDFADEWHGKGCKVKIYYTIRELTNVVPEIWALRSLGDEILQGGKGGGTPWCREHYVTDYTPQWYQHLDDLHLGVAADASVLTATGDSRWYNYYVEGLAWMVQHTGIDGLYLDDVAFGRDMLKRMRRVMEEVKPGCLIDLHSNTGFSRGPAIQYAEYFPYVDKLWFGESFMYSEMSPVNWLVEVSGIPFGLMGDMLHGGGNKWLGMQYGMTVRQPWMTDGVVCDPQYIWKLWDEFGIMDSKIVGFWEKNPAVTTSDKEVKVTAYVKDGKTLLSIGNYSKAKKLVKLNIDWKQLGLNPSSVRMQAPAVTDFQEACEFNPSGLIPVDPKRGWLIVLSEGM</sequence>
<dbReference type="HOGENOM" id="CLU_297501_0_0_10"/>
<dbReference type="PROSITE" id="PS51257">
    <property type="entry name" value="PROKAR_LIPOPROTEIN"/>
    <property type="match status" value="1"/>
</dbReference>
<gene>
    <name evidence="2" type="ORF">HMPREF1535_00671</name>
</gene>
<evidence type="ECO:0000313" key="2">
    <source>
        <dbReference type="EMBL" id="KKB59112.1"/>
    </source>
</evidence>
<proteinExistence type="predicted"/>
<evidence type="ECO:0000313" key="3">
    <source>
        <dbReference type="Proteomes" id="UP000033047"/>
    </source>
</evidence>
<dbReference type="Proteomes" id="UP000033047">
    <property type="component" value="Unassembled WGS sequence"/>
</dbReference>
<dbReference type="AlphaFoldDB" id="A0A0F5JNY4"/>
<accession>A0A0F5JNY4</accession>
<dbReference type="RefSeq" id="WP_046145289.1">
    <property type="nucleotide sequence ID" value="NZ_KQ033912.1"/>
</dbReference>
<dbReference type="EMBL" id="AQHV01000003">
    <property type="protein sequence ID" value="KKB59112.1"/>
    <property type="molecule type" value="Genomic_DNA"/>
</dbReference>
<name>A0A0F5JNY4_9BACT</name>
<dbReference type="STRING" id="927665.HMPREF1535_00671"/>
<dbReference type="PATRIC" id="fig|927665.4.peg.679"/>
<evidence type="ECO:0000259" key="1">
    <source>
        <dbReference type="Pfam" id="PF19543"/>
    </source>
</evidence>
<dbReference type="InterPro" id="IPR045711">
    <property type="entry name" value="GH123-like_N"/>
</dbReference>
<comment type="caution">
    <text evidence="2">The sequence shown here is derived from an EMBL/GenBank/DDBJ whole genome shotgun (WGS) entry which is preliminary data.</text>
</comment>
<protein>
    <recommendedName>
        <fullName evidence="1">Glycoside hydrolase 123-like N-terminal domain-containing protein</fullName>
    </recommendedName>
</protein>
<dbReference type="Pfam" id="PF19543">
    <property type="entry name" value="GH123_N"/>
    <property type="match status" value="1"/>
</dbReference>
<reference evidence="2 3" key="1">
    <citation type="submission" date="2013-04" db="EMBL/GenBank/DDBJ databases">
        <title>The Genome Sequence of Parabacteroides goldsteinii DSM 19448.</title>
        <authorList>
            <consortium name="The Broad Institute Genomics Platform"/>
            <person name="Earl A."/>
            <person name="Ward D."/>
            <person name="Feldgarden M."/>
            <person name="Gevers D."/>
            <person name="Martens E."/>
            <person name="Sakamoto M."/>
            <person name="Benno Y."/>
            <person name="Song Y."/>
            <person name="Liu C."/>
            <person name="Lee J."/>
            <person name="Bolanos M."/>
            <person name="Vaisanen M.L."/>
            <person name="Finegold S.M."/>
            <person name="Walker B."/>
            <person name="Young S."/>
            <person name="Zeng Q."/>
            <person name="Gargeya S."/>
            <person name="Fitzgerald M."/>
            <person name="Haas B."/>
            <person name="Abouelleil A."/>
            <person name="Allen A.W."/>
            <person name="Alvarado L."/>
            <person name="Arachchi H.M."/>
            <person name="Berlin A.M."/>
            <person name="Chapman S.B."/>
            <person name="Gainer-Dewar J."/>
            <person name="Goldberg J."/>
            <person name="Griggs A."/>
            <person name="Gujja S."/>
            <person name="Hansen M."/>
            <person name="Howarth C."/>
            <person name="Imamovic A."/>
            <person name="Ireland A."/>
            <person name="Larimer J."/>
            <person name="McCowan C."/>
            <person name="Murphy C."/>
            <person name="Pearson M."/>
            <person name="Poon T.W."/>
            <person name="Priest M."/>
            <person name="Roberts A."/>
            <person name="Saif S."/>
            <person name="Shea T."/>
            <person name="Sisk P."/>
            <person name="Sykes S."/>
            <person name="Wortman J."/>
            <person name="Nusbaum C."/>
            <person name="Birren B."/>
        </authorList>
    </citation>
    <scope>NUCLEOTIDE SEQUENCE [LARGE SCALE GENOMIC DNA]</scope>
    <source>
        <strain evidence="2 3">DSM 19448</strain>
    </source>
</reference>
<feature type="domain" description="Glycoside hydrolase 123-like N-terminal" evidence="1">
    <location>
        <begin position="34"/>
        <end position="1011"/>
    </location>
</feature>